<keyword evidence="1" id="KW-0732">Signal</keyword>
<dbReference type="AlphaFoldDB" id="A0A6B9FKS2"/>
<dbReference type="Proteomes" id="UP000012488">
    <property type="component" value="Chromosome"/>
</dbReference>
<keyword evidence="2" id="KW-0436">Ligase</keyword>
<dbReference type="GO" id="GO:0004812">
    <property type="term" value="F:aminoacyl-tRNA ligase activity"/>
    <property type="evidence" value="ECO:0007669"/>
    <property type="project" value="UniProtKB-KW"/>
</dbReference>
<dbReference type="KEGG" id="mmes:MMSR116_14630"/>
<name>A0A6B9FKS2_9HYPH</name>
<accession>A0A6B9FKS2</accession>
<protein>
    <submittedName>
        <fullName evidence="2">Threonyl-trna synthetase</fullName>
    </submittedName>
</protein>
<dbReference type="OrthoDB" id="7987889at2"/>
<organism evidence="2 3">
    <name type="scientific">Methylobacterium mesophilicum SR1.6/6</name>
    <dbReference type="NCBI Taxonomy" id="908290"/>
    <lineage>
        <taxon>Bacteria</taxon>
        <taxon>Pseudomonadati</taxon>
        <taxon>Pseudomonadota</taxon>
        <taxon>Alphaproteobacteria</taxon>
        <taxon>Hyphomicrobiales</taxon>
        <taxon>Methylobacteriaceae</taxon>
        <taxon>Methylobacterium</taxon>
    </lineage>
</organism>
<sequence>MRQVYLPAAGLAVLALSYGAAAAGSGPGDAPFGLAWGPVGEVPRPLKVDREANLTALYYQRGQGPATGPATAEVVLVVCRDEGLQQVIWVGVPLDGEALARARGTIHDEGVRRYGEPGRGPLADSELWPEGRALLASREAADGRRELVMTAFGPGYATCSETHHAATGHPAGAHVADLIDADGP</sequence>
<evidence type="ECO:0000256" key="1">
    <source>
        <dbReference type="SAM" id="SignalP"/>
    </source>
</evidence>
<dbReference type="RefSeq" id="WP_010682419.1">
    <property type="nucleotide sequence ID" value="NZ_CP043538.1"/>
</dbReference>
<reference evidence="2 3" key="2">
    <citation type="journal article" date="2013" name="Genome Announc.">
        <title>Draft Genome Sequence of Methylobacterium mesophilicum Strain SR1.6/6, Isolated from Citrus sinensis.</title>
        <authorList>
            <person name="Marinho Almeida D."/>
            <person name="Dini-Andreote F."/>
            <person name="Camargo Neves A.A."/>
            <person name="Juca Ramos R.T."/>
            <person name="Andreote F.D."/>
            <person name="Carneiro A.R."/>
            <person name="Oliveira de Souza Lima A."/>
            <person name="Caracciolo Gomes de Sa P.H."/>
            <person name="Ribeiro Barbosa M.S."/>
            <person name="Araujo W.L."/>
            <person name="Silva A."/>
        </authorList>
    </citation>
    <scope>NUCLEOTIDE SEQUENCE [LARGE SCALE GENOMIC DNA]</scope>
    <source>
        <strain evidence="2 3">SR1.6/6</strain>
    </source>
</reference>
<keyword evidence="2" id="KW-0030">Aminoacyl-tRNA synthetase</keyword>
<feature type="signal peptide" evidence="1">
    <location>
        <begin position="1"/>
        <end position="22"/>
    </location>
</feature>
<evidence type="ECO:0000313" key="2">
    <source>
        <dbReference type="EMBL" id="QGY02977.1"/>
    </source>
</evidence>
<evidence type="ECO:0000313" key="3">
    <source>
        <dbReference type="Proteomes" id="UP000012488"/>
    </source>
</evidence>
<reference evidence="2 3" key="1">
    <citation type="journal article" date="2012" name="Genet. Mol. Biol.">
        <title>Analysis of 16S rRNA and mxaF genes revealing insights into Methylobacterium niche-specific plant association.</title>
        <authorList>
            <person name="Dourado M.N."/>
            <person name="Andreote F.D."/>
            <person name="Dini-Andreote F."/>
            <person name="Conti R."/>
            <person name="Araujo J.M."/>
            <person name="Araujo W.L."/>
        </authorList>
    </citation>
    <scope>NUCLEOTIDE SEQUENCE [LARGE SCALE GENOMIC DNA]</scope>
    <source>
        <strain evidence="2 3">SR1.6/6</strain>
    </source>
</reference>
<proteinExistence type="predicted"/>
<dbReference type="EMBL" id="CP043538">
    <property type="protein sequence ID" value="QGY02977.1"/>
    <property type="molecule type" value="Genomic_DNA"/>
</dbReference>
<feature type="chain" id="PRO_5025451282" evidence="1">
    <location>
        <begin position="23"/>
        <end position="184"/>
    </location>
</feature>
<gene>
    <name evidence="2" type="ORF">MMSR116_14630</name>
</gene>